<accession>A0A3B0Z219</accession>
<gene>
    <name evidence="1" type="ORF">MNBD_GAMMA16-1799</name>
</gene>
<reference evidence="1" key="1">
    <citation type="submission" date="2018-06" db="EMBL/GenBank/DDBJ databases">
        <authorList>
            <person name="Zhirakovskaya E."/>
        </authorList>
    </citation>
    <scope>NUCLEOTIDE SEQUENCE</scope>
</reference>
<dbReference type="EMBL" id="UOFO01000117">
    <property type="protein sequence ID" value="VAW87308.1"/>
    <property type="molecule type" value="Genomic_DNA"/>
</dbReference>
<evidence type="ECO:0000313" key="1">
    <source>
        <dbReference type="EMBL" id="VAW87308.1"/>
    </source>
</evidence>
<sequence length="172" mass="18907">MSSLEEIALKKSAIDLERLVESYKGEFEAMKRLHAAQGKLRSSATIAATIDSSKGVFTLFRDICMKHLQSLIDDTIVLTEPSIKNVKSSISDMFLDAYATTFEVMTKSTKIAGRPELRDRFMPDIEKEKKTTLSEVLMFIDAGVISKRNKGIKGVIKSAVGSLSKLLGSPSS</sequence>
<organism evidence="1">
    <name type="scientific">hydrothermal vent metagenome</name>
    <dbReference type="NCBI Taxonomy" id="652676"/>
    <lineage>
        <taxon>unclassified sequences</taxon>
        <taxon>metagenomes</taxon>
        <taxon>ecological metagenomes</taxon>
    </lineage>
</organism>
<dbReference type="AlphaFoldDB" id="A0A3B0Z219"/>
<name>A0A3B0Z219_9ZZZZ</name>
<proteinExistence type="predicted"/>
<protein>
    <submittedName>
        <fullName evidence="1">Uncharacterized protein</fullName>
    </submittedName>
</protein>